<evidence type="ECO:0000256" key="8">
    <source>
        <dbReference type="ARBA" id="ARBA00023136"/>
    </source>
</evidence>
<dbReference type="Proteomes" id="UP000031950">
    <property type="component" value="Unassembled WGS sequence"/>
</dbReference>
<protein>
    <recommendedName>
        <fullName evidence="9">ABC transporter domain-containing protein</fullName>
    </recommendedName>
</protein>
<evidence type="ECO:0000256" key="7">
    <source>
        <dbReference type="ARBA" id="ARBA00022970"/>
    </source>
</evidence>
<dbReference type="SUPFAM" id="SSF55021">
    <property type="entry name" value="ACT-like"/>
    <property type="match status" value="1"/>
</dbReference>
<dbReference type="PROSITE" id="PS00211">
    <property type="entry name" value="ABC_TRANSPORTER_1"/>
    <property type="match status" value="1"/>
</dbReference>
<dbReference type="GO" id="GO:0006865">
    <property type="term" value="P:amino acid transport"/>
    <property type="evidence" value="ECO:0007669"/>
    <property type="project" value="UniProtKB-KW"/>
</dbReference>
<name>A0A0C2VR52_9BACL</name>
<accession>A0A0C2VR52</accession>
<dbReference type="SUPFAM" id="SSF52540">
    <property type="entry name" value="P-loop containing nucleoside triphosphate hydrolases"/>
    <property type="match status" value="1"/>
</dbReference>
<evidence type="ECO:0000256" key="6">
    <source>
        <dbReference type="ARBA" id="ARBA00022967"/>
    </source>
</evidence>
<proteinExistence type="inferred from homology"/>
<keyword evidence="11" id="KW-1185">Reference proteome</keyword>
<keyword evidence="5" id="KW-0067">ATP-binding</keyword>
<dbReference type="Gene3D" id="3.40.50.300">
    <property type="entry name" value="P-loop containing nucleotide triphosphate hydrolases"/>
    <property type="match status" value="1"/>
</dbReference>
<dbReference type="GO" id="GO:0005886">
    <property type="term" value="C:plasma membrane"/>
    <property type="evidence" value="ECO:0007669"/>
    <property type="project" value="UniProtKB-ARBA"/>
</dbReference>
<evidence type="ECO:0000259" key="9">
    <source>
        <dbReference type="PROSITE" id="PS50893"/>
    </source>
</evidence>
<dbReference type="FunFam" id="3.40.50.300:FF:000056">
    <property type="entry name" value="Cell division ATP-binding protein FtsE"/>
    <property type="match status" value="1"/>
</dbReference>
<organism evidence="10 11">
    <name type="scientific">Jeotgalibacillus alimentarius</name>
    <dbReference type="NCBI Taxonomy" id="135826"/>
    <lineage>
        <taxon>Bacteria</taxon>
        <taxon>Bacillati</taxon>
        <taxon>Bacillota</taxon>
        <taxon>Bacilli</taxon>
        <taxon>Bacillales</taxon>
        <taxon>Caryophanaceae</taxon>
        <taxon>Jeotgalibacillus</taxon>
    </lineage>
</organism>
<dbReference type="SMART" id="SM00382">
    <property type="entry name" value="AAA"/>
    <property type="match status" value="1"/>
</dbReference>
<dbReference type="InterPro" id="IPR050086">
    <property type="entry name" value="MetN_ABC_transporter-like"/>
</dbReference>
<dbReference type="SMART" id="SM00930">
    <property type="entry name" value="NIL"/>
    <property type="match status" value="1"/>
</dbReference>
<dbReference type="EMBL" id="JXRQ01000015">
    <property type="protein sequence ID" value="KIL51402.1"/>
    <property type="molecule type" value="Genomic_DNA"/>
</dbReference>
<dbReference type="Pfam" id="PF00005">
    <property type="entry name" value="ABC_tran"/>
    <property type="match status" value="1"/>
</dbReference>
<dbReference type="PANTHER" id="PTHR43166:SF30">
    <property type="entry name" value="METHIONINE IMPORT ATP-BINDING PROTEIN METN"/>
    <property type="match status" value="1"/>
</dbReference>
<dbReference type="PANTHER" id="PTHR43166">
    <property type="entry name" value="AMINO ACID IMPORT ATP-BINDING PROTEIN"/>
    <property type="match status" value="1"/>
</dbReference>
<dbReference type="Gene3D" id="3.30.70.260">
    <property type="match status" value="1"/>
</dbReference>
<keyword evidence="8" id="KW-0472">Membrane</keyword>
<dbReference type="STRING" id="135826.KP77_09140"/>
<dbReference type="CDD" id="cd03258">
    <property type="entry name" value="ABC_MetN_methionine_transporter"/>
    <property type="match status" value="1"/>
</dbReference>
<dbReference type="InterPro" id="IPR003593">
    <property type="entry name" value="AAA+_ATPase"/>
</dbReference>
<dbReference type="Pfam" id="PF09383">
    <property type="entry name" value="NIL"/>
    <property type="match status" value="1"/>
</dbReference>
<dbReference type="GO" id="GO:0016887">
    <property type="term" value="F:ATP hydrolysis activity"/>
    <property type="evidence" value="ECO:0007669"/>
    <property type="project" value="InterPro"/>
</dbReference>
<sequence length="351" mass="38914">MKEALFYFFEKETAMIEIKDLSKVYQTKKGSVSGVDRVSLTIAEGNIFGIVGYSGAGKSSLIRCLNLLEKPTSGQIEVNGVDLTKLKGPQLRKARLKIGMIFQHFHLISQKTVAENIAFALRAAGTPRNEIEDRVTELLEMVSLADKKDVFPAQLSGGQKQRVGIARALANNPSVLLCDEATSALDPNTTLSILRLLKKINRELNITIVLITHEMNVVKEICDRMAIMQDGKVIEEGSVYDIFSNPQTPLAEEFIKSVVSFDIPEAILNECRGRILKVLFRGHVAGEGVITDTIQQFNIKGNFLHGSIEYIQERPLGIFLMEVQGNHKAINKAVSYMEERGAQVEVIRNGL</sequence>
<dbReference type="InterPro" id="IPR018449">
    <property type="entry name" value="NIL_domain"/>
</dbReference>
<keyword evidence="7" id="KW-0029">Amino-acid transport</keyword>
<evidence type="ECO:0000313" key="10">
    <source>
        <dbReference type="EMBL" id="KIL51402.1"/>
    </source>
</evidence>
<dbReference type="PROSITE" id="PS50893">
    <property type="entry name" value="ABC_TRANSPORTER_2"/>
    <property type="match status" value="1"/>
</dbReference>
<dbReference type="AlphaFoldDB" id="A0A0C2VR52"/>
<dbReference type="InterPro" id="IPR045865">
    <property type="entry name" value="ACT-like_dom_sf"/>
</dbReference>
<dbReference type="InterPro" id="IPR041701">
    <property type="entry name" value="MetN_ABC"/>
</dbReference>
<dbReference type="GO" id="GO:0005524">
    <property type="term" value="F:ATP binding"/>
    <property type="evidence" value="ECO:0007669"/>
    <property type="project" value="UniProtKB-KW"/>
</dbReference>
<dbReference type="PATRIC" id="fig|135826.4.peg.908"/>
<evidence type="ECO:0000256" key="2">
    <source>
        <dbReference type="ARBA" id="ARBA00022448"/>
    </source>
</evidence>
<feature type="domain" description="ABC transporter" evidence="9">
    <location>
        <begin position="16"/>
        <end position="255"/>
    </location>
</feature>
<evidence type="ECO:0000256" key="5">
    <source>
        <dbReference type="ARBA" id="ARBA00022840"/>
    </source>
</evidence>
<comment type="caution">
    <text evidence="10">The sequence shown here is derived from an EMBL/GenBank/DDBJ whole genome shotgun (WGS) entry which is preliminary data.</text>
</comment>
<evidence type="ECO:0000256" key="4">
    <source>
        <dbReference type="ARBA" id="ARBA00022741"/>
    </source>
</evidence>
<comment type="similarity">
    <text evidence="1">Belongs to the ABC transporter superfamily.</text>
</comment>
<dbReference type="InterPro" id="IPR027417">
    <property type="entry name" value="P-loop_NTPase"/>
</dbReference>
<keyword evidence="3" id="KW-1003">Cell membrane</keyword>
<evidence type="ECO:0000313" key="11">
    <source>
        <dbReference type="Proteomes" id="UP000031950"/>
    </source>
</evidence>
<gene>
    <name evidence="10" type="ORF">KP77_09140</name>
</gene>
<evidence type="ECO:0000256" key="1">
    <source>
        <dbReference type="ARBA" id="ARBA00005417"/>
    </source>
</evidence>
<dbReference type="InterPro" id="IPR017871">
    <property type="entry name" value="ABC_transporter-like_CS"/>
</dbReference>
<keyword evidence="2" id="KW-0813">Transport</keyword>
<keyword evidence="4" id="KW-0547">Nucleotide-binding</keyword>
<keyword evidence="6" id="KW-1278">Translocase</keyword>
<dbReference type="InterPro" id="IPR003439">
    <property type="entry name" value="ABC_transporter-like_ATP-bd"/>
</dbReference>
<reference evidence="10 11" key="1">
    <citation type="submission" date="2015-01" db="EMBL/GenBank/DDBJ databases">
        <title>Genome sequence of Jeotgalibacillus alimentarius.</title>
        <authorList>
            <person name="Goh K.M."/>
            <person name="Chan K.-G."/>
            <person name="Yaakop A.S."/>
            <person name="Ee R."/>
            <person name="Gan H.M."/>
            <person name="Chan C.S."/>
        </authorList>
    </citation>
    <scope>NUCLEOTIDE SEQUENCE [LARGE SCALE GENOMIC DNA]</scope>
    <source>
        <strain evidence="10 11">YKJ-13</strain>
    </source>
</reference>
<evidence type="ECO:0000256" key="3">
    <source>
        <dbReference type="ARBA" id="ARBA00022475"/>
    </source>
</evidence>